<gene>
    <name evidence="2" type="ORF">B0T11DRAFT_297706</name>
</gene>
<feature type="signal peptide" evidence="1">
    <location>
        <begin position="1"/>
        <end position="19"/>
    </location>
</feature>
<feature type="chain" id="PRO_5035429902" evidence="1">
    <location>
        <begin position="20"/>
        <end position="262"/>
    </location>
</feature>
<dbReference type="AlphaFoldDB" id="A0A8K0X3J5"/>
<dbReference type="EMBL" id="JAGPXD010000003">
    <property type="protein sequence ID" value="KAH7362249.1"/>
    <property type="molecule type" value="Genomic_DNA"/>
</dbReference>
<comment type="caution">
    <text evidence="2">The sequence shown here is derived from an EMBL/GenBank/DDBJ whole genome shotgun (WGS) entry which is preliminary data.</text>
</comment>
<sequence>MLSKILLPAMLAIFSIVSGLPTADPVDNVELFKRDDVLTDRDLELASLHGVDSMPSVTKRSPAAFKHAVIRRDNGDDITIWVHRSFVEERDPSLSGPLTERQVRPWDKFRPSTYPWSPRLSCTYYTHVDKTNSTSPLADSAAYLATWAKNTNGMFAAVSYTTPQGVIVWDTWSDFVVAGTNSGGNAVFSVGFPGSTRGQTAAVLTANIFDLVDHSHTHFKRKYGSTWRVEAEGKATCYQAIASHQNVPGLASWRLTGTKAVV</sequence>
<keyword evidence="3" id="KW-1185">Reference proteome</keyword>
<reference evidence="2" key="1">
    <citation type="journal article" date="2021" name="Nat. Commun.">
        <title>Genetic determinants of endophytism in the Arabidopsis root mycobiome.</title>
        <authorList>
            <person name="Mesny F."/>
            <person name="Miyauchi S."/>
            <person name="Thiergart T."/>
            <person name="Pickel B."/>
            <person name="Atanasova L."/>
            <person name="Karlsson M."/>
            <person name="Huettel B."/>
            <person name="Barry K.W."/>
            <person name="Haridas S."/>
            <person name="Chen C."/>
            <person name="Bauer D."/>
            <person name="Andreopoulos W."/>
            <person name="Pangilinan J."/>
            <person name="LaButti K."/>
            <person name="Riley R."/>
            <person name="Lipzen A."/>
            <person name="Clum A."/>
            <person name="Drula E."/>
            <person name="Henrissat B."/>
            <person name="Kohler A."/>
            <person name="Grigoriev I.V."/>
            <person name="Martin F.M."/>
            <person name="Hacquard S."/>
        </authorList>
    </citation>
    <scope>NUCLEOTIDE SEQUENCE</scope>
    <source>
        <strain evidence="2">MPI-CAGE-AT-0016</strain>
    </source>
</reference>
<dbReference type="Proteomes" id="UP000813385">
    <property type="component" value="Unassembled WGS sequence"/>
</dbReference>
<name>A0A8K0X3J5_9PEZI</name>
<dbReference type="OrthoDB" id="4818873at2759"/>
<protein>
    <submittedName>
        <fullName evidence="2">Uncharacterized protein</fullName>
    </submittedName>
</protein>
<evidence type="ECO:0000313" key="3">
    <source>
        <dbReference type="Proteomes" id="UP000813385"/>
    </source>
</evidence>
<evidence type="ECO:0000313" key="2">
    <source>
        <dbReference type="EMBL" id="KAH7362249.1"/>
    </source>
</evidence>
<evidence type="ECO:0000256" key="1">
    <source>
        <dbReference type="SAM" id="SignalP"/>
    </source>
</evidence>
<organism evidence="2 3">
    <name type="scientific">Plectosphaerella cucumerina</name>
    <dbReference type="NCBI Taxonomy" id="40658"/>
    <lineage>
        <taxon>Eukaryota</taxon>
        <taxon>Fungi</taxon>
        <taxon>Dikarya</taxon>
        <taxon>Ascomycota</taxon>
        <taxon>Pezizomycotina</taxon>
        <taxon>Sordariomycetes</taxon>
        <taxon>Hypocreomycetidae</taxon>
        <taxon>Glomerellales</taxon>
        <taxon>Plectosphaerellaceae</taxon>
        <taxon>Plectosphaerella</taxon>
    </lineage>
</organism>
<proteinExistence type="predicted"/>
<accession>A0A8K0X3J5</accession>
<keyword evidence="1" id="KW-0732">Signal</keyword>